<name>A0A652ZUD3_9SPIR</name>
<organism evidence="1">
    <name type="scientific">uncultured Spirochaetota bacterium</name>
    <dbReference type="NCBI Taxonomy" id="460511"/>
    <lineage>
        <taxon>Bacteria</taxon>
        <taxon>Pseudomonadati</taxon>
        <taxon>Spirochaetota</taxon>
        <taxon>environmental samples</taxon>
    </lineage>
</organism>
<dbReference type="AlphaFoldDB" id="A0A652ZUD3"/>
<proteinExistence type="predicted"/>
<accession>A0A652ZUD3</accession>
<reference evidence="1" key="1">
    <citation type="submission" date="2018-07" db="EMBL/GenBank/DDBJ databases">
        <authorList>
            <consortium name="Genoscope - CEA"/>
            <person name="William W."/>
        </authorList>
    </citation>
    <scope>NUCLEOTIDE SEQUENCE</scope>
    <source>
        <strain evidence="1">IK1</strain>
    </source>
</reference>
<dbReference type="EMBL" id="UPXP01000011">
    <property type="protein sequence ID" value="VBB39394.1"/>
    <property type="molecule type" value="Genomic_DNA"/>
</dbReference>
<sequence length="71" mass="8598">MVDLLMLALPLFIFLAIILSLRRPPPKSEYKNYVRVGRKWMTMDEYRSSCLICLYTARSLSRGWFRMYYPR</sequence>
<protein>
    <submittedName>
        <fullName evidence="1">Uncharacterized protein</fullName>
    </submittedName>
</protein>
<gene>
    <name evidence="1" type="ORF">TRIP_E190312</name>
</gene>
<evidence type="ECO:0000313" key="1">
    <source>
        <dbReference type="EMBL" id="VBB39394.1"/>
    </source>
</evidence>